<dbReference type="HAMAP" id="MF_00051">
    <property type="entry name" value="SHMT"/>
    <property type="match status" value="1"/>
</dbReference>
<evidence type="ECO:0000313" key="13">
    <source>
        <dbReference type="Ensembl" id="ENSHHUP00000004261.1"/>
    </source>
</evidence>
<keyword evidence="7 11" id="KW-0808">Transferase</keyword>
<dbReference type="SUPFAM" id="SSF53383">
    <property type="entry name" value="PLP-dependent transferases"/>
    <property type="match status" value="1"/>
</dbReference>
<comment type="subcellular location">
    <subcellularLocation>
        <location evidence="2">Cytoplasm</location>
    </subcellularLocation>
</comment>
<keyword evidence="6 11" id="KW-0554">One-carbon metabolism</keyword>
<dbReference type="GeneTree" id="ENSGT00390000002762"/>
<dbReference type="InterPro" id="IPR001085">
    <property type="entry name" value="Ser_HO-MeTrfase"/>
</dbReference>
<dbReference type="GO" id="GO:0035999">
    <property type="term" value="P:tetrahydrofolate interconversion"/>
    <property type="evidence" value="ECO:0007669"/>
    <property type="project" value="UniProtKB-UniPathway"/>
</dbReference>
<dbReference type="InterPro" id="IPR015421">
    <property type="entry name" value="PyrdxlP-dep_Trfase_major"/>
</dbReference>
<keyword evidence="9" id="KW-0007">Acetylation</keyword>
<dbReference type="EC" id="2.1.2.1" evidence="11"/>
<dbReference type="FunFam" id="3.90.1150.10:FF:000048">
    <property type="entry name" value="Serine hydroxymethyltransferase, mitochondrial"/>
    <property type="match status" value="1"/>
</dbReference>
<dbReference type="Proteomes" id="UP000314982">
    <property type="component" value="Unassembled WGS sequence"/>
</dbReference>
<protein>
    <recommendedName>
        <fullName evidence="11">Serine hydroxymethyltransferase</fullName>
        <ecNumber evidence="11">2.1.2.1</ecNumber>
    </recommendedName>
</protein>
<evidence type="ECO:0000256" key="11">
    <source>
        <dbReference type="RuleBase" id="RU000585"/>
    </source>
</evidence>
<dbReference type="GO" id="GO:0030170">
    <property type="term" value="F:pyridoxal phosphate binding"/>
    <property type="evidence" value="ECO:0007669"/>
    <property type="project" value="InterPro"/>
</dbReference>
<evidence type="ECO:0000313" key="14">
    <source>
        <dbReference type="Proteomes" id="UP000314982"/>
    </source>
</evidence>
<dbReference type="Pfam" id="PF00464">
    <property type="entry name" value="SHMT"/>
    <property type="match status" value="1"/>
</dbReference>
<comment type="function">
    <text evidence="11">Interconversion of serine and glycine.</text>
</comment>
<evidence type="ECO:0000256" key="6">
    <source>
        <dbReference type="ARBA" id="ARBA00022563"/>
    </source>
</evidence>
<comment type="pathway">
    <text evidence="3 11">One-carbon metabolism; tetrahydrofolate interconversion.</text>
</comment>
<keyword evidence="8 10" id="KW-0663">Pyridoxal phosphate</keyword>
<dbReference type="CDD" id="cd00378">
    <property type="entry name" value="SHMT"/>
    <property type="match status" value="1"/>
</dbReference>
<dbReference type="InterPro" id="IPR049943">
    <property type="entry name" value="Ser_HO-MeTrfase-like"/>
</dbReference>
<feature type="modified residue" description="N6-(pyridoxal phosphate)lysine" evidence="10">
    <location>
        <position position="267"/>
    </location>
</feature>
<evidence type="ECO:0000256" key="3">
    <source>
        <dbReference type="ARBA" id="ARBA00004777"/>
    </source>
</evidence>
<reference evidence="13" key="2">
    <citation type="submission" date="2025-08" db="UniProtKB">
        <authorList>
            <consortium name="Ensembl"/>
        </authorList>
    </citation>
    <scope>IDENTIFICATION</scope>
</reference>
<keyword evidence="14" id="KW-1185">Reference proteome</keyword>
<dbReference type="NCBIfam" id="NF000586">
    <property type="entry name" value="PRK00011.1"/>
    <property type="match status" value="1"/>
</dbReference>
<dbReference type="PROSITE" id="PS00096">
    <property type="entry name" value="SHMT"/>
    <property type="match status" value="1"/>
</dbReference>
<feature type="domain" description="Serine hydroxymethyltransferase-like" evidence="12">
    <location>
        <begin position="44"/>
        <end position="434"/>
    </location>
</feature>
<dbReference type="GO" id="GO:0019264">
    <property type="term" value="P:glycine biosynthetic process from serine"/>
    <property type="evidence" value="ECO:0007669"/>
    <property type="project" value="InterPro"/>
</dbReference>
<evidence type="ECO:0000259" key="12">
    <source>
        <dbReference type="Pfam" id="PF00464"/>
    </source>
</evidence>
<dbReference type="Gene3D" id="3.40.640.10">
    <property type="entry name" value="Type I PLP-dependent aspartate aminotransferase-like (Major domain)"/>
    <property type="match status" value="1"/>
</dbReference>
<reference evidence="13" key="3">
    <citation type="submission" date="2025-09" db="UniProtKB">
        <authorList>
            <consortium name="Ensembl"/>
        </authorList>
    </citation>
    <scope>IDENTIFICATION</scope>
</reference>
<organism evidence="13 14">
    <name type="scientific">Hucho hucho</name>
    <name type="common">huchen</name>
    <dbReference type="NCBI Taxonomy" id="62062"/>
    <lineage>
        <taxon>Eukaryota</taxon>
        <taxon>Metazoa</taxon>
        <taxon>Chordata</taxon>
        <taxon>Craniata</taxon>
        <taxon>Vertebrata</taxon>
        <taxon>Euteleostomi</taxon>
        <taxon>Actinopterygii</taxon>
        <taxon>Neopterygii</taxon>
        <taxon>Teleostei</taxon>
        <taxon>Protacanthopterygii</taxon>
        <taxon>Salmoniformes</taxon>
        <taxon>Salmonidae</taxon>
        <taxon>Salmoninae</taxon>
        <taxon>Hucho</taxon>
    </lineage>
</organism>
<reference evidence="14" key="1">
    <citation type="submission" date="2018-06" db="EMBL/GenBank/DDBJ databases">
        <title>Genome assembly of Danube salmon.</title>
        <authorList>
            <person name="Macqueen D.J."/>
            <person name="Gundappa M.K."/>
        </authorList>
    </citation>
    <scope>NUCLEOTIDE SEQUENCE [LARGE SCALE GENOMIC DNA]</scope>
</reference>
<comment type="catalytic activity">
    <reaction evidence="11">
        <text>(6R)-5,10-methylene-5,6,7,8-tetrahydrofolate + glycine + H2O = (6S)-5,6,7,8-tetrahydrofolate + L-serine</text>
        <dbReference type="Rhea" id="RHEA:15481"/>
        <dbReference type="ChEBI" id="CHEBI:15377"/>
        <dbReference type="ChEBI" id="CHEBI:15636"/>
        <dbReference type="ChEBI" id="CHEBI:33384"/>
        <dbReference type="ChEBI" id="CHEBI:57305"/>
        <dbReference type="ChEBI" id="CHEBI:57453"/>
        <dbReference type="EC" id="2.1.2.1"/>
    </reaction>
</comment>
<dbReference type="GO" id="GO:0005634">
    <property type="term" value="C:nucleus"/>
    <property type="evidence" value="ECO:0007669"/>
    <property type="project" value="UniProtKB-ARBA"/>
</dbReference>
<keyword evidence="5" id="KW-0963">Cytoplasm</keyword>
<dbReference type="Gene3D" id="3.90.1150.10">
    <property type="entry name" value="Aspartate Aminotransferase, domain 1"/>
    <property type="match status" value="1"/>
</dbReference>
<proteinExistence type="inferred from homology"/>
<comment type="cofactor">
    <cofactor evidence="1 10 11">
        <name>pyridoxal 5'-phosphate</name>
        <dbReference type="ChEBI" id="CHEBI:597326"/>
    </cofactor>
</comment>
<evidence type="ECO:0000256" key="7">
    <source>
        <dbReference type="ARBA" id="ARBA00022679"/>
    </source>
</evidence>
<evidence type="ECO:0000256" key="1">
    <source>
        <dbReference type="ARBA" id="ARBA00001933"/>
    </source>
</evidence>
<evidence type="ECO:0000256" key="4">
    <source>
        <dbReference type="ARBA" id="ARBA00006376"/>
    </source>
</evidence>
<evidence type="ECO:0000256" key="2">
    <source>
        <dbReference type="ARBA" id="ARBA00004496"/>
    </source>
</evidence>
<dbReference type="GO" id="GO:0005739">
    <property type="term" value="C:mitochondrion"/>
    <property type="evidence" value="ECO:0007669"/>
    <property type="project" value="TreeGrafter"/>
</dbReference>
<dbReference type="GO" id="GO:0004372">
    <property type="term" value="F:glycine hydroxymethyltransferase activity"/>
    <property type="evidence" value="ECO:0007669"/>
    <property type="project" value="UniProtKB-EC"/>
</dbReference>
<comment type="similarity">
    <text evidence="4 11">Belongs to the SHMT family.</text>
</comment>
<evidence type="ECO:0000256" key="5">
    <source>
        <dbReference type="ARBA" id="ARBA00022490"/>
    </source>
</evidence>
<evidence type="ECO:0000256" key="9">
    <source>
        <dbReference type="ARBA" id="ARBA00022990"/>
    </source>
</evidence>
<sequence length="490" mass="54063">NLKFTQPLCLRAPVALSSVGVRRGQHAATRSVEQEAPWTGQDSLAQDDPEMWDLLRKEKDRQCRGLELIASENFCSRAALEAQGSCLNNKYSEGYPGRRYYGGAEVVDQIELLCQKRALEAFDLDPALWGVNVQPYSGSPANFAAYTAVLNPHDRIMGLDLPDGGQYVAVCLRLIVYVSPFLFLQPATGLIDYDQLEMTARLFRPKLIIAGTSAYARLIDYARIKKLCTEVKAYLLADMAHISGLVAAKAVPSPFKYADMVTSTTHKSLRGARAGLIFYRKGVRSVDKKGREIQYDLEDRINFAVFPSLQGGPHNHAIAGVAVALKQAQTPMFREYIGQVMRNSKAMAEALLSKGYTLVSGGTENHLVLVDLRPKGIDGARAERVLELVSITANKNTCPGDKSALAPGGLRLGAPALTSRQFKESDFVQVVEFMDEGFKIALDVKKKTGKLADFKNFLLEDPETVARMAELRKRVEAFARPFPMPGFKDH</sequence>
<dbReference type="InterPro" id="IPR019798">
    <property type="entry name" value="Ser_HO-MeTrfase_PLP_BS"/>
</dbReference>
<dbReference type="InterPro" id="IPR039429">
    <property type="entry name" value="SHMT-like_dom"/>
</dbReference>
<evidence type="ECO:0000256" key="10">
    <source>
        <dbReference type="PIRSR" id="PIRSR000412-50"/>
    </source>
</evidence>
<evidence type="ECO:0000256" key="8">
    <source>
        <dbReference type="ARBA" id="ARBA00022898"/>
    </source>
</evidence>
<name>A0A4W5JWX8_9TELE</name>
<dbReference type="UniPathway" id="UPA00193"/>
<dbReference type="InterPro" id="IPR015424">
    <property type="entry name" value="PyrdxlP-dep_Trfase"/>
</dbReference>
<dbReference type="Ensembl" id="ENSHHUT00000004401.1">
    <property type="protein sequence ID" value="ENSHHUP00000004261.1"/>
    <property type="gene ID" value="ENSHHUG00000002469.1"/>
</dbReference>
<accession>A0A4W5JWX8</accession>
<dbReference type="InterPro" id="IPR015422">
    <property type="entry name" value="PyrdxlP-dep_Trfase_small"/>
</dbReference>
<dbReference type="PANTHER" id="PTHR11680">
    <property type="entry name" value="SERINE HYDROXYMETHYLTRANSFERASE"/>
    <property type="match status" value="1"/>
</dbReference>
<dbReference type="PANTHER" id="PTHR11680:SF28">
    <property type="entry name" value="SERINE HYDROXYMETHYLTRANSFERASE, MITOCHONDRIAL"/>
    <property type="match status" value="1"/>
</dbReference>
<dbReference type="AlphaFoldDB" id="A0A4W5JWX8"/>
<dbReference type="PIRSF" id="PIRSF000412">
    <property type="entry name" value="SHMT"/>
    <property type="match status" value="1"/>
</dbReference>
<dbReference type="FunFam" id="3.40.640.10:FF:000128">
    <property type="entry name" value="Serine hydroxymethyltransferase, mitochondrial"/>
    <property type="match status" value="1"/>
</dbReference>